<protein>
    <recommendedName>
        <fullName evidence="3">DUF406 family protein</fullName>
    </recommendedName>
</protein>
<dbReference type="GO" id="GO:0005829">
    <property type="term" value="C:cytosol"/>
    <property type="evidence" value="ECO:0007669"/>
    <property type="project" value="TreeGrafter"/>
</dbReference>
<dbReference type="InterPro" id="IPR005272">
    <property type="entry name" value="DUF406"/>
</dbReference>
<reference evidence="2" key="1">
    <citation type="journal article" date="2010" name="Insect Mol. Biol.">
        <title>The draft genome sequence of Arsenophonus nasoniae, son-killer bacterium of Nasonia vitripennis, reveals genes associated with virulence and symbiosis.</title>
        <authorList>
            <person name="Wilkes T."/>
            <person name="Darby A.C."/>
            <person name="Choi J."/>
            <person name="Colborne J.K."/>
            <person name="Werren J.H."/>
            <person name="Hurst G.D.D."/>
        </authorList>
    </citation>
    <scope>NUCLEOTIDE SEQUENCE</scope>
</reference>
<accession>D2U4B3</accession>
<dbReference type="InterPro" id="IPR035571">
    <property type="entry name" value="UPF0234-like_C"/>
</dbReference>
<gene>
    <name evidence="2" type="ORF">ARN_35260</name>
</gene>
<organism evidence="2">
    <name type="scientific">Arsenophonus nasoniae</name>
    <name type="common">son-killer infecting Nasonia vitripennis</name>
    <dbReference type="NCBI Taxonomy" id="638"/>
    <lineage>
        <taxon>Bacteria</taxon>
        <taxon>Pseudomonadati</taxon>
        <taxon>Pseudomonadota</taxon>
        <taxon>Gammaproteobacteria</taxon>
        <taxon>Enterobacterales</taxon>
        <taxon>Morganellaceae</taxon>
        <taxon>Arsenophonus</taxon>
    </lineage>
</organism>
<dbReference type="PANTHER" id="PTHR38769">
    <property type="entry name" value="UPF0381 PROTEIN YFCZ-RELATED"/>
    <property type="match status" value="1"/>
</dbReference>
<dbReference type="EMBL" id="FN545267">
    <property type="protein sequence ID" value="CBA76399.1"/>
    <property type="molecule type" value="Genomic_DNA"/>
</dbReference>
<evidence type="ECO:0000256" key="1">
    <source>
        <dbReference type="ARBA" id="ARBA00006201"/>
    </source>
</evidence>
<comment type="similarity">
    <text evidence="1">Belongs to the UPF0381 family.</text>
</comment>
<dbReference type="AlphaFoldDB" id="D2U4B3"/>
<evidence type="ECO:0008006" key="3">
    <source>
        <dbReference type="Google" id="ProtNLM"/>
    </source>
</evidence>
<dbReference type="PANTHER" id="PTHR38769:SF1">
    <property type="entry name" value="UPF0381 PROTEIN YFCZ-RELATED"/>
    <property type="match status" value="1"/>
</dbReference>
<dbReference type="Pfam" id="PF04175">
    <property type="entry name" value="DUF406"/>
    <property type="match status" value="1"/>
</dbReference>
<dbReference type="NCBIfam" id="TIGR00743">
    <property type="entry name" value="DUF406 family protein"/>
    <property type="match status" value="1"/>
</dbReference>
<dbReference type="Gene3D" id="3.30.70.860">
    <property type="match status" value="1"/>
</dbReference>
<proteinExistence type="inferred from homology"/>
<name>D2U4B3_9GAMM</name>
<evidence type="ECO:0000313" key="2">
    <source>
        <dbReference type="EMBL" id="CBA76399.1"/>
    </source>
</evidence>
<sequence>MLERIMSDAKNRCHAEETAACCCVDVGTVIDNQNCTASFEKNFLNQQEAKTMLIQLMAQARAVESEPCTIEHQIQPIAEGVKLIANFTFCCEAETLIFQLNLR</sequence>